<feature type="transmembrane region" description="Helical" evidence="6">
    <location>
        <begin position="234"/>
        <end position="256"/>
    </location>
</feature>
<keyword evidence="3 6" id="KW-0812">Transmembrane</keyword>
<dbReference type="InterPro" id="IPR036259">
    <property type="entry name" value="MFS_trans_sf"/>
</dbReference>
<evidence type="ECO:0000256" key="5">
    <source>
        <dbReference type="ARBA" id="ARBA00023136"/>
    </source>
</evidence>
<dbReference type="PROSITE" id="PS50850">
    <property type="entry name" value="MFS"/>
    <property type="match status" value="1"/>
</dbReference>
<name>A0A9P7AQQ9_9AGAM</name>
<feature type="transmembrane region" description="Helical" evidence="6">
    <location>
        <begin position="140"/>
        <end position="160"/>
    </location>
</feature>
<dbReference type="GO" id="GO:0016020">
    <property type="term" value="C:membrane"/>
    <property type="evidence" value="ECO:0007669"/>
    <property type="project" value="UniProtKB-SubCell"/>
</dbReference>
<evidence type="ECO:0000313" key="8">
    <source>
        <dbReference type="EMBL" id="KAG1793185.1"/>
    </source>
</evidence>
<evidence type="ECO:0000256" key="6">
    <source>
        <dbReference type="SAM" id="Phobius"/>
    </source>
</evidence>
<feature type="transmembrane region" description="Helical" evidence="6">
    <location>
        <begin position="200"/>
        <end position="222"/>
    </location>
</feature>
<keyword evidence="8" id="KW-0762">Sugar transport</keyword>
<dbReference type="SUPFAM" id="SSF103473">
    <property type="entry name" value="MFS general substrate transporter"/>
    <property type="match status" value="1"/>
</dbReference>
<dbReference type="InterPro" id="IPR011701">
    <property type="entry name" value="MFS"/>
</dbReference>
<evidence type="ECO:0000313" key="9">
    <source>
        <dbReference type="Proteomes" id="UP000719766"/>
    </source>
</evidence>
<evidence type="ECO:0000256" key="3">
    <source>
        <dbReference type="ARBA" id="ARBA00022692"/>
    </source>
</evidence>
<keyword evidence="9" id="KW-1185">Reference proteome</keyword>
<proteinExistence type="predicted"/>
<feature type="transmembrane region" description="Helical" evidence="6">
    <location>
        <begin position="463"/>
        <end position="481"/>
    </location>
</feature>
<feature type="domain" description="Major facilitator superfamily (MFS) profile" evidence="7">
    <location>
        <begin position="73"/>
        <end position="488"/>
    </location>
</feature>
<dbReference type="GeneID" id="64604631"/>
<dbReference type="FunFam" id="1.20.1250.20:FF:000057">
    <property type="entry name" value="MFS general substrate transporter"/>
    <property type="match status" value="1"/>
</dbReference>
<feature type="transmembrane region" description="Helical" evidence="6">
    <location>
        <begin position="341"/>
        <end position="360"/>
    </location>
</feature>
<dbReference type="EMBL" id="JABBWE010000032">
    <property type="protein sequence ID" value="KAG1793185.1"/>
    <property type="molecule type" value="Genomic_DNA"/>
</dbReference>
<comment type="subcellular location">
    <subcellularLocation>
        <location evidence="1">Membrane</location>
        <topology evidence="1">Multi-pass membrane protein</topology>
    </subcellularLocation>
</comment>
<sequence>MIEPGRLHAYIDPWLQRWKPSSSGVSYRPLLAAVDYGSQYDLSGSSDDNPTPVLDYIDSSLVEKRLLRKLDLRVAFLVLVYIMNYMDRTNAAAARLRGYEEDLGMVGTQFNTLTSILYVGYLLTQAPSNMLLHRMKRPSLYLSSCMAIWGVLTVFMGAVQTYHAALILRFFIGFVEAAFFPGAVFLLSQWYKKNELGLRTALLACGASISNAFGALFASGILGCLDGTLGFTAWRWLFFLEGALTIVVAVSAGWILPDFPSTPSAWLLPDEQILAKQRMEEEVATKNEHKSKPGGDYSGLADALMDWRVWWVGAALSVMVSSMSFSIYFPTLAATMGYDATTSLLLCAPPWILGTSTSFVVARHSDVTGDRFWHIVGPLLVSISGFILAISTMNTTLRYISLFLMTQGPVAYVVALTWIMNTFSQSQSKRAAAIALINSMASSGVIVSSYFWPSSWGPSYVNSYIICILASIVSIAMLWVFRVHLSRCNEAAEAEEQSLGLPKGLRYLL</sequence>
<gene>
    <name evidence="8" type="ORF">HD556DRAFT_524970</name>
</gene>
<protein>
    <submittedName>
        <fullName evidence="8">Sugar transporter</fullName>
    </submittedName>
</protein>
<keyword evidence="4 6" id="KW-1133">Transmembrane helix</keyword>
<evidence type="ECO:0000256" key="1">
    <source>
        <dbReference type="ARBA" id="ARBA00004141"/>
    </source>
</evidence>
<evidence type="ECO:0000256" key="2">
    <source>
        <dbReference type="ARBA" id="ARBA00022448"/>
    </source>
</evidence>
<dbReference type="GO" id="GO:0022857">
    <property type="term" value="F:transmembrane transporter activity"/>
    <property type="evidence" value="ECO:0007669"/>
    <property type="project" value="InterPro"/>
</dbReference>
<feature type="transmembrane region" description="Helical" evidence="6">
    <location>
        <begin position="431"/>
        <end position="451"/>
    </location>
</feature>
<dbReference type="InterPro" id="IPR020846">
    <property type="entry name" value="MFS_dom"/>
</dbReference>
<feature type="transmembrane region" description="Helical" evidence="6">
    <location>
        <begin position="106"/>
        <end position="124"/>
    </location>
</feature>
<keyword evidence="2" id="KW-0813">Transport</keyword>
<feature type="transmembrane region" description="Helical" evidence="6">
    <location>
        <begin position="309"/>
        <end position="329"/>
    </location>
</feature>
<reference evidence="8" key="1">
    <citation type="journal article" date="2020" name="New Phytol.">
        <title>Comparative genomics reveals dynamic genome evolution in host specialist ectomycorrhizal fungi.</title>
        <authorList>
            <person name="Lofgren L.A."/>
            <person name="Nguyen N.H."/>
            <person name="Vilgalys R."/>
            <person name="Ruytinx J."/>
            <person name="Liao H.L."/>
            <person name="Branco S."/>
            <person name="Kuo A."/>
            <person name="LaButti K."/>
            <person name="Lipzen A."/>
            <person name="Andreopoulos W."/>
            <person name="Pangilinan J."/>
            <person name="Riley R."/>
            <person name="Hundley H."/>
            <person name="Na H."/>
            <person name="Barry K."/>
            <person name="Grigoriev I.V."/>
            <person name="Stajich J.E."/>
            <person name="Kennedy P.G."/>
        </authorList>
    </citation>
    <scope>NUCLEOTIDE SEQUENCE</scope>
    <source>
        <strain evidence="8">S12</strain>
    </source>
</reference>
<comment type="caution">
    <text evidence="8">The sequence shown here is derived from an EMBL/GenBank/DDBJ whole genome shotgun (WGS) entry which is preliminary data.</text>
</comment>
<accession>A0A9P7AQQ9</accession>
<dbReference type="AlphaFoldDB" id="A0A9P7AQQ9"/>
<dbReference type="Proteomes" id="UP000719766">
    <property type="component" value="Unassembled WGS sequence"/>
</dbReference>
<evidence type="ECO:0000256" key="4">
    <source>
        <dbReference type="ARBA" id="ARBA00022989"/>
    </source>
</evidence>
<dbReference type="PANTHER" id="PTHR43791">
    <property type="entry name" value="PERMEASE-RELATED"/>
    <property type="match status" value="1"/>
</dbReference>
<dbReference type="Pfam" id="PF07690">
    <property type="entry name" value="MFS_1"/>
    <property type="match status" value="1"/>
</dbReference>
<feature type="transmembrane region" description="Helical" evidence="6">
    <location>
        <begin position="399"/>
        <end position="419"/>
    </location>
</feature>
<dbReference type="RefSeq" id="XP_041159674.1">
    <property type="nucleotide sequence ID" value="XM_041310867.1"/>
</dbReference>
<dbReference type="Gene3D" id="1.20.1250.20">
    <property type="entry name" value="MFS general substrate transporter like domains"/>
    <property type="match status" value="2"/>
</dbReference>
<organism evidence="8 9">
    <name type="scientific">Suillus plorans</name>
    <dbReference type="NCBI Taxonomy" id="116603"/>
    <lineage>
        <taxon>Eukaryota</taxon>
        <taxon>Fungi</taxon>
        <taxon>Dikarya</taxon>
        <taxon>Basidiomycota</taxon>
        <taxon>Agaricomycotina</taxon>
        <taxon>Agaricomycetes</taxon>
        <taxon>Agaricomycetidae</taxon>
        <taxon>Boletales</taxon>
        <taxon>Suillineae</taxon>
        <taxon>Suillaceae</taxon>
        <taxon>Suillus</taxon>
    </lineage>
</organism>
<feature type="transmembrane region" description="Helical" evidence="6">
    <location>
        <begin position="372"/>
        <end position="393"/>
    </location>
</feature>
<keyword evidence="5 6" id="KW-0472">Membrane</keyword>
<dbReference type="OrthoDB" id="2985014at2759"/>
<evidence type="ECO:0000259" key="7">
    <source>
        <dbReference type="PROSITE" id="PS50850"/>
    </source>
</evidence>
<dbReference type="PANTHER" id="PTHR43791:SF6">
    <property type="entry name" value="TRANSPORTER, PUTATIVE (AFU_ORTHOLOGUE AFUA_1G16690)-RELATED"/>
    <property type="match status" value="1"/>
</dbReference>
<feature type="transmembrane region" description="Helical" evidence="6">
    <location>
        <begin position="166"/>
        <end position="188"/>
    </location>
</feature>
<dbReference type="FunFam" id="1.20.1250.20:FF:000013">
    <property type="entry name" value="MFS general substrate transporter"/>
    <property type="match status" value="1"/>
</dbReference>